<organism evidence="1 2">
    <name type="scientific">Pantoea rwandensis</name>
    <dbReference type="NCBI Taxonomy" id="1076550"/>
    <lineage>
        <taxon>Bacteria</taxon>
        <taxon>Pseudomonadati</taxon>
        <taxon>Pseudomonadota</taxon>
        <taxon>Gammaproteobacteria</taxon>
        <taxon>Enterobacterales</taxon>
        <taxon>Erwiniaceae</taxon>
        <taxon>Pantoea</taxon>
    </lineage>
</organism>
<dbReference type="InterPro" id="IPR037175">
    <property type="entry name" value="KFase_sf"/>
</dbReference>
<dbReference type="SUPFAM" id="SSF102198">
    <property type="entry name" value="Putative cyclase"/>
    <property type="match status" value="1"/>
</dbReference>
<comment type="caution">
    <text evidence="1">The sequence shown here is derived from an EMBL/GenBank/DDBJ whole genome shotgun (WGS) entry which is preliminary data.</text>
</comment>
<dbReference type="GO" id="GO:0019441">
    <property type="term" value="P:L-tryptophan catabolic process to kynurenine"/>
    <property type="evidence" value="ECO:0007669"/>
    <property type="project" value="InterPro"/>
</dbReference>
<gene>
    <name evidence="1" type="ORF">HA51_04035</name>
</gene>
<dbReference type="GO" id="GO:0004061">
    <property type="term" value="F:arylformamidase activity"/>
    <property type="evidence" value="ECO:0007669"/>
    <property type="project" value="InterPro"/>
</dbReference>
<sequence>MITFPGTSMVKYLHPENRYPNGSLVDGLAVLGISATYIDSPHHIDENMGNISTWPLSSLVNLPVTVIKLREGTRVFDVKDFENVDVKGKAVLLLTHQDRLFGKPEYIKNAPYLTGDAAAYLVKKGAKLVGIDSVLIDNPDAPDASIPAHETLLRSNVVVAEDMTNIASVVGRDAYLTAVPPRTPTTSFPVRIFAAIYR</sequence>
<accession>A0A1X1D3M7</accession>
<dbReference type="Gene3D" id="3.50.30.50">
    <property type="entry name" value="Putative cyclase"/>
    <property type="match status" value="1"/>
</dbReference>
<dbReference type="InterPro" id="IPR007325">
    <property type="entry name" value="KFase/CYL"/>
</dbReference>
<dbReference type="AlphaFoldDB" id="A0A1X1D3M7"/>
<name>A0A1X1D3M7_9GAMM</name>
<dbReference type="OrthoDB" id="7067800at2"/>
<dbReference type="Proteomes" id="UP000193558">
    <property type="component" value="Unassembled WGS sequence"/>
</dbReference>
<dbReference type="EMBL" id="MLFR01000002">
    <property type="protein sequence ID" value="ORM71256.1"/>
    <property type="molecule type" value="Genomic_DNA"/>
</dbReference>
<dbReference type="Pfam" id="PF04199">
    <property type="entry name" value="Cyclase"/>
    <property type="match status" value="1"/>
</dbReference>
<evidence type="ECO:0000313" key="2">
    <source>
        <dbReference type="Proteomes" id="UP000193558"/>
    </source>
</evidence>
<dbReference type="PANTHER" id="PTHR31118">
    <property type="entry name" value="CYCLASE-LIKE PROTEIN 2"/>
    <property type="match status" value="1"/>
</dbReference>
<protein>
    <submittedName>
        <fullName evidence="1">Metal-dependent hydrolase</fullName>
    </submittedName>
</protein>
<evidence type="ECO:0000313" key="1">
    <source>
        <dbReference type="EMBL" id="ORM71256.1"/>
    </source>
</evidence>
<proteinExistence type="predicted"/>
<keyword evidence="1" id="KW-0378">Hydrolase</keyword>
<dbReference type="PANTHER" id="PTHR31118:SF12">
    <property type="entry name" value="CYCLASE-LIKE PROTEIN 2"/>
    <property type="match status" value="1"/>
</dbReference>
<reference evidence="1 2" key="1">
    <citation type="journal article" date="2017" name="Antonie Van Leeuwenhoek">
        <title>Phylogenomic resolution of the bacterial genus Pantoea and its relationship with Erwinia and Tatumella.</title>
        <authorList>
            <person name="Palmer M."/>
            <person name="Steenkamp E.T."/>
            <person name="Coetzee M.P."/>
            <person name="Chan W.Y."/>
            <person name="van Zyl E."/>
            <person name="De Maayer P."/>
            <person name="Coutinho T.A."/>
            <person name="Blom J."/>
            <person name="Smits T.H."/>
            <person name="Duffy B."/>
            <person name="Venter S.N."/>
        </authorList>
    </citation>
    <scope>NUCLEOTIDE SEQUENCE [LARGE SCALE GENOMIC DNA]</scope>
    <source>
        <strain evidence="1 2">LMG 26275</strain>
    </source>
</reference>